<evidence type="ECO:0000256" key="9">
    <source>
        <dbReference type="ARBA" id="ARBA00023002"/>
    </source>
</evidence>
<evidence type="ECO:0000256" key="8">
    <source>
        <dbReference type="ARBA" id="ARBA00022989"/>
    </source>
</evidence>
<comment type="pathway">
    <text evidence="3">Secondary metabolite biosynthesis.</text>
</comment>
<gene>
    <name evidence="15" type="ORF">BD311DRAFT_241586</name>
</gene>
<dbReference type="InterPro" id="IPR002401">
    <property type="entry name" value="Cyt_P450_E_grp-I"/>
</dbReference>
<keyword evidence="9 14" id="KW-0560">Oxidoreductase</keyword>
<feature type="binding site" description="axial binding residue" evidence="13">
    <location>
        <position position="124"/>
    </location>
    <ligand>
        <name>heme</name>
        <dbReference type="ChEBI" id="CHEBI:30413"/>
    </ligand>
    <ligandPart>
        <name>Fe</name>
        <dbReference type="ChEBI" id="CHEBI:18248"/>
    </ligandPart>
</feature>
<dbReference type="Pfam" id="PF00067">
    <property type="entry name" value="p450"/>
    <property type="match status" value="1"/>
</dbReference>
<dbReference type="InterPro" id="IPR001128">
    <property type="entry name" value="Cyt_P450"/>
</dbReference>
<dbReference type="GO" id="GO:0016020">
    <property type="term" value="C:membrane"/>
    <property type="evidence" value="ECO:0007669"/>
    <property type="project" value="UniProtKB-SubCell"/>
</dbReference>
<protein>
    <submittedName>
        <fullName evidence="15">Cytochrome P450</fullName>
    </submittedName>
</protein>
<evidence type="ECO:0000256" key="7">
    <source>
        <dbReference type="ARBA" id="ARBA00022723"/>
    </source>
</evidence>
<comment type="similarity">
    <text evidence="4 14">Belongs to the cytochrome P450 family.</text>
</comment>
<reference evidence="15" key="1">
    <citation type="submission" date="2019-01" db="EMBL/GenBank/DDBJ databases">
        <title>Draft genome sequences of three monokaryotic isolates of the white-rot basidiomycete fungus Dichomitus squalens.</title>
        <authorList>
            <consortium name="DOE Joint Genome Institute"/>
            <person name="Lopez S.C."/>
            <person name="Andreopoulos B."/>
            <person name="Pangilinan J."/>
            <person name="Lipzen A."/>
            <person name="Riley R."/>
            <person name="Ahrendt S."/>
            <person name="Ng V."/>
            <person name="Barry K."/>
            <person name="Daum C."/>
            <person name="Grigoriev I.V."/>
            <person name="Hilden K.S."/>
            <person name="Makela M.R."/>
            <person name="de Vries R.P."/>
        </authorList>
    </citation>
    <scope>NUCLEOTIDE SEQUENCE [LARGE SCALE GENOMIC DNA]</scope>
    <source>
        <strain evidence="15">OM18370.1</strain>
    </source>
</reference>
<dbReference type="InterPro" id="IPR036396">
    <property type="entry name" value="Cyt_P450_sf"/>
</dbReference>
<accession>A0A4V2K0S9</accession>
<evidence type="ECO:0000256" key="1">
    <source>
        <dbReference type="ARBA" id="ARBA00001971"/>
    </source>
</evidence>
<dbReference type="GO" id="GO:0005506">
    <property type="term" value="F:iron ion binding"/>
    <property type="evidence" value="ECO:0007669"/>
    <property type="project" value="InterPro"/>
</dbReference>
<dbReference type="Proteomes" id="UP000292957">
    <property type="component" value="Unassembled WGS sequence"/>
</dbReference>
<keyword evidence="10 13" id="KW-0408">Iron</keyword>
<keyword evidence="8" id="KW-1133">Transmembrane helix</keyword>
<dbReference type="InterPro" id="IPR017972">
    <property type="entry name" value="Cyt_P450_CS"/>
</dbReference>
<evidence type="ECO:0000256" key="13">
    <source>
        <dbReference type="PIRSR" id="PIRSR602401-1"/>
    </source>
</evidence>
<evidence type="ECO:0000256" key="4">
    <source>
        <dbReference type="ARBA" id="ARBA00010617"/>
    </source>
</evidence>
<dbReference type="OrthoDB" id="3255500at2759"/>
<dbReference type="SUPFAM" id="SSF48264">
    <property type="entry name" value="Cytochrome P450"/>
    <property type="match status" value="1"/>
</dbReference>
<dbReference type="PANTHER" id="PTHR46300">
    <property type="entry name" value="P450, PUTATIVE (EUROFUNG)-RELATED-RELATED"/>
    <property type="match status" value="1"/>
</dbReference>
<dbReference type="PRINTS" id="PR00463">
    <property type="entry name" value="EP450I"/>
</dbReference>
<dbReference type="EMBL" id="ML143408">
    <property type="protein sequence ID" value="TBU30133.1"/>
    <property type="molecule type" value="Genomic_DNA"/>
</dbReference>
<dbReference type="Gene3D" id="1.10.630.10">
    <property type="entry name" value="Cytochrome P450"/>
    <property type="match status" value="1"/>
</dbReference>
<evidence type="ECO:0000313" key="15">
    <source>
        <dbReference type="EMBL" id="TBU30133.1"/>
    </source>
</evidence>
<evidence type="ECO:0000256" key="10">
    <source>
        <dbReference type="ARBA" id="ARBA00023004"/>
    </source>
</evidence>
<dbReference type="GO" id="GO:0004497">
    <property type="term" value="F:monooxygenase activity"/>
    <property type="evidence" value="ECO:0007669"/>
    <property type="project" value="UniProtKB-KW"/>
</dbReference>
<comment type="subcellular location">
    <subcellularLocation>
        <location evidence="2">Membrane</location>
    </subcellularLocation>
</comment>
<dbReference type="PANTHER" id="PTHR46300:SF2">
    <property type="entry name" value="CYTOCHROME P450 MONOOXYGENASE ALNH-RELATED"/>
    <property type="match status" value="1"/>
</dbReference>
<dbReference type="GO" id="GO:0020037">
    <property type="term" value="F:heme binding"/>
    <property type="evidence" value="ECO:0007669"/>
    <property type="project" value="InterPro"/>
</dbReference>
<evidence type="ECO:0000256" key="12">
    <source>
        <dbReference type="ARBA" id="ARBA00023136"/>
    </source>
</evidence>
<dbReference type="PRINTS" id="PR00385">
    <property type="entry name" value="P450"/>
</dbReference>
<evidence type="ECO:0000256" key="14">
    <source>
        <dbReference type="RuleBase" id="RU000461"/>
    </source>
</evidence>
<sequence length="199" mass="21951">MTMFPDVQERAQAELDSIVGNEKLTTFADRPSLPYVNAVLKEDMRWQAITPIGVGHRSVADVYAGLLIPGDSLLIPNIWAMCPDEADYPGPERFYPERWLRDGILNPDVRDPLNFAFGFGRRICPGLHFADAGLFIIFASVLHVVRIGPPVNDDGACVVPLKLDVEPRSLTARLQPFSCLITTSVGLSGEYGSSCFCRQ</sequence>
<organism evidence="15">
    <name type="scientific">Dichomitus squalens</name>
    <dbReference type="NCBI Taxonomy" id="114155"/>
    <lineage>
        <taxon>Eukaryota</taxon>
        <taxon>Fungi</taxon>
        <taxon>Dikarya</taxon>
        <taxon>Basidiomycota</taxon>
        <taxon>Agaricomycotina</taxon>
        <taxon>Agaricomycetes</taxon>
        <taxon>Polyporales</taxon>
        <taxon>Polyporaceae</taxon>
        <taxon>Dichomitus</taxon>
    </lineage>
</organism>
<evidence type="ECO:0000256" key="5">
    <source>
        <dbReference type="ARBA" id="ARBA00022617"/>
    </source>
</evidence>
<dbReference type="AlphaFoldDB" id="A0A4V2K0S9"/>
<dbReference type="InterPro" id="IPR050364">
    <property type="entry name" value="Cytochrome_P450_fung"/>
</dbReference>
<evidence type="ECO:0000256" key="3">
    <source>
        <dbReference type="ARBA" id="ARBA00005179"/>
    </source>
</evidence>
<proteinExistence type="inferred from homology"/>
<comment type="cofactor">
    <cofactor evidence="1 13">
        <name>heme</name>
        <dbReference type="ChEBI" id="CHEBI:30413"/>
    </cofactor>
</comment>
<keyword evidence="6" id="KW-0812">Transmembrane</keyword>
<evidence type="ECO:0000256" key="2">
    <source>
        <dbReference type="ARBA" id="ARBA00004370"/>
    </source>
</evidence>
<evidence type="ECO:0000256" key="6">
    <source>
        <dbReference type="ARBA" id="ARBA00022692"/>
    </source>
</evidence>
<keyword evidence="11 14" id="KW-0503">Monooxygenase</keyword>
<keyword evidence="12" id="KW-0472">Membrane</keyword>
<keyword evidence="5 13" id="KW-0349">Heme</keyword>
<dbReference type="PROSITE" id="PS00086">
    <property type="entry name" value="CYTOCHROME_P450"/>
    <property type="match status" value="1"/>
</dbReference>
<keyword evidence="7 13" id="KW-0479">Metal-binding</keyword>
<evidence type="ECO:0000256" key="11">
    <source>
        <dbReference type="ARBA" id="ARBA00023033"/>
    </source>
</evidence>
<dbReference type="GO" id="GO:0016705">
    <property type="term" value="F:oxidoreductase activity, acting on paired donors, with incorporation or reduction of molecular oxygen"/>
    <property type="evidence" value="ECO:0007669"/>
    <property type="project" value="InterPro"/>
</dbReference>
<name>A0A4V2K0S9_9APHY</name>